<dbReference type="EMBL" id="LR796565">
    <property type="protein sequence ID" value="CAB4151434.1"/>
    <property type="molecule type" value="Genomic_DNA"/>
</dbReference>
<organism evidence="1">
    <name type="scientific">uncultured Caudovirales phage</name>
    <dbReference type="NCBI Taxonomy" id="2100421"/>
    <lineage>
        <taxon>Viruses</taxon>
        <taxon>Duplodnaviria</taxon>
        <taxon>Heunggongvirae</taxon>
        <taxon>Uroviricota</taxon>
        <taxon>Caudoviricetes</taxon>
        <taxon>Peduoviridae</taxon>
        <taxon>Maltschvirus</taxon>
        <taxon>Maltschvirus maltsch</taxon>
    </lineage>
</organism>
<dbReference type="EMBL" id="LR796793">
    <property type="protein sequence ID" value="CAB4166408.1"/>
    <property type="molecule type" value="Genomic_DNA"/>
</dbReference>
<reference evidence="1" key="1">
    <citation type="submission" date="2020-04" db="EMBL/GenBank/DDBJ databases">
        <authorList>
            <person name="Chiriac C."/>
            <person name="Salcher M."/>
            <person name="Ghai R."/>
            <person name="Kavagutti S V."/>
        </authorList>
    </citation>
    <scope>NUCLEOTIDE SEQUENCE</scope>
</reference>
<dbReference type="EMBL" id="LR796324">
    <property type="protein sequence ID" value="CAB4136792.1"/>
    <property type="molecule type" value="Genomic_DNA"/>
</dbReference>
<name>A0A6J5LSR1_9CAUD</name>
<evidence type="ECO:0000313" key="3">
    <source>
        <dbReference type="EMBL" id="CAB4166408.1"/>
    </source>
</evidence>
<protein>
    <submittedName>
        <fullName evidence="1">Uncharacterized protein</fullName>
    </submittedName>
</protein>
<evidence type="ECO:0000313" key="1">
    <source>
        <dbReference type="EMBL" id="CAB4136792.1"/>
    </source>
</evidence>
<sequence length="99" mass="10696">MLQLPALPEGRVYLVVGAGVWGKALTFDKALKTARNENGAALKKYIVFDAPKDVFVTCYGSLSYKIPGWHEGLTDAEDAALAKRGEAREVARHGFSSQG</sequence>
<proteinExistence type="predicted"/>
<accession>A0A6J5LSR1</accession>
<evidence type="ECO:0000313" key="2">
    <source>
        <dbReference type="EMBL" id="CAB4151434.1"/>
    </source>
</evidence>
<gene>
    <name evidence="1" type="ORF">UFOVP305_29</name>
    <name evidence="2" type="ORF">UFOVP593_16</name>
    <name evidence="3" type="ORF">UFOVP842_26</name>
</gene>